<sequence>MKIFLYFLSFVSTITVSVFIYIDKYSPLLIYWWGASIIFLILSALLDKKIKIKHLSHFLSKKKA</sequence>
<feature type="transmembrane region" description="Helical" evidence="1">
    <location>
        <begin position="5"/>
        <end position="22"/>
    </location>
</feature>
<protein>
    <submittedName>
        <fullName evidence="2">Uncharacterized protein</fullName>
    </submittedName>
</protein>
<gene>
    <name evidence="2" type="ORF">COY59_03135</name>
</gene>
<organism evidence="2 3">
    <name type="scientific">Candidatus Gottesmanbacteria bacterium CG_4_10_14_0_8_um_filter_37_24</name>
    <dbReference type="NCBI Taxonomy" id="1974574"/>
    <lineage>
        <taxon>Bacteria</taxon>
        <taxon>Candidatus Gottesmaniibacteriota</taxon>
    </lineage>
</organism>
<keyword evidence="1" id="KW-1133">Transmembrane helix</keyword>
<proteinExistence type="predicted"/>
<keyword evidence="1" id="KW-0472">Membrane</keyword>
<comment type="caution">
    <text evidence="2">The sequence shown here is derived from an EMBL/GenBank/DDBJ whole genome shotgun (WGS) entry which is preliminary data.</text>
</comment>
<dbReference type="AlphaFoldDB" id="A0A2M7RQZ4"/>
<accession>A0A2M7RQZ4</accession>
<reference evidence="3" key="1">
    <citation type="submission" date="2017-09" db="EMBL/GenBank/DDBJ databases">
        <title>Depth-based differentiation of microbial function through sediment-hosted aquifers and enrichment of novel symbionts in the deep terrestrial subsurface.</title>
        <authorList>
            <person name="Probst A.J."/>
            <person name="Ladd B."/>
            <person name="Jarett J.K."/>
            <person name="Geller-Mcgrath D.E."/>
            <person name="Sieber C.M.K."/>
            <person name="Emerson J.B."/>
            <person name="Anantharaman K."/>
            <person name="Thomas B.C."/>
            <person name="Malmstrom R."/>
            <person name="Stieglmeier M."/>
            <person name="Klingl A."/>
            <person name="Woyke T."/>
            <person name="Ryan C.M."/>
            <person name="Banfield J.F."/>
        </authorList>
    </citation>
    <scope>NUCLEOTIDE SEQUENCE [LARGE SCALE GENOMIC DNA]</scope>
</reference>
<dbReference type="EMBL" id="PFMK01000053">
    <property type="protein sequence ID" value="PIZ02737.1"/>
    <property type="molecule type" value="Genomic_DNA"/>
</dbReference>
<name>A0A2M7RQZ4_9BACT</name>
<keyword evidence="1" id="KW-0812">Transmembrane</keyword>
<evidence type="ECO:0000256" key="1">
    <source>
        <dbReference type="SAM" id="Phobius"/>
    </source>
</evidence>
<evidence type="ECO:0000313" key="2">
    <source>
        <dbReference type="EMBL" id="PIZ02737.1"/>
    </source>
</evidence>
<feature type="transmembrane region" description="Helical" evidence="1">
    <location>
        <begin position="28"/>
        <end position="46"/>
    </location>
</feature>
<evidence type="ECO:0000313" key="3">
    <source>
        <dbReference type="Proteomes" id="UP000231069"/>
    </source>
</evidence>
<dbReference type="Proteomes" id="UP000231069">
    <property type="component" value="Unassembled WGS sequence"/>
</dbReference>